<dbReference type="GO" id="GO:0006397">
    <property type="term" value="P:mRNA processing"/>
    <property type="evidence" value="ECO:0007669"/>
    <property type="project" value="UniProtKB-KW"/>
</dbReference>
<feature type="domain" description="RRM" evidence="4">
    <location>
        <begin position="34"/>
        <end position="112"/>
    </location>
</feature>
<dbReference type="InterPro" id="IPR035979">
    <property type="entry name" value="RBD_domain_sf"/>
</dbReference>
<dbReference type="STRING" id="554055.A0A2P6V1S3"/>
<dbReference type="EMBL" id="LHPF02000044">
    <property type="protein sequence ID" value="PSC67994.1"/>
    <property type="molecule type" value="Genomic_DNA"/>
</dbReference>
<dbReference type="OrthoDB" id="439808at2759"/>
<dbReference type="SMART" id="SM00360">
    <property type="entry name" value="RRM"/>
    <property type="match status" value="1"/>
</dbReference>
<feature type="compositionally biased region" description="Basic and acidic residues" evidence="3">
    <location>
        <begin position="131"/>
        <end position="151"/>
    </location>
</feature>
<dbReference type="GO" id="GO:0005634">
    <property type="term" value="C:nucleus"/>
    <property type="evidence" value="ECO:0007669"/>
    <property type="project" value="UniProtKB-SubCell"/>
</dbReference>
<evidence type="ECO:0000313" key="6">
    <source>
        <dbReference type="Proteomes" id="UP000239649"/>
    </source>
</evidence>
<dbReference type="InterPro" id="IPR012677">
    <property type="entry name" value="Nucleotide-bd_a/b_plait_sf"/>
</dbReference>
<feature type="region of interest" description="Disordered" evidence="3">
    <location>
        <begin position="108"/>
        <end position="156"/>
    </location>
</feature>
<organism evidence="5 6">
    <name type="scientific">Micractinium conductrix</name>
    <dbReference type="NCBI Taxonomy" id="554055"/>
    <lineage>
        <taxon>Eukaryota</taxon>
        <taxon>Viridiplantae</taxon>
        <taxon>Chlorophyta</taxon>
        <taxon>core chlorophytes</taxon>
        <taxon>Trebouxiophyceae</taxon>
        <taxon>Chlorellales</taxon>
        <taxon>Chlorellaceae</taxon>
        <taxon>Chlorella clade</taxon>
        <taxon>Micractinium</taxon>
    </lineage>
</organism>
<keyword evidence="6" id="KW-1185">Reference proteome</keyword>
<dbReference type="Gene3D" id="3.30.70.330">
    <property type="match status" value="1"/>
</dbReference>
<gene>
    <name evidence="5" type="ORF">C2E20_8385</name>
</gene>
<evidence type="ECO:0000256" key="3">
    <source>
        <dbReference type="SAM" id="MobiDB-lite"/>
    </source>
</evidence>
<protein>
    <submittedName>
        <fullName evidence="5">Cleavage and polyadenylation specificity factor subunit 6-like</fullName>
    </submittedName>
</protein>
<dbReference type="PROSITE" id="PS50102">
    <property type="entry name" value="RRM"/>
    <property type="match status" value="1"/>
</dbReference>
<dbReference type="CDD" id="cd12372">
    <property type="entry name" value="RRM_CFIm68_CFIm59"/>
    <property type="match status" value="1"/>
</dbReference>
<comment type="caution">
    <text evidence="5">The sequence shown here is derived from an EMBL/GenBank/DDBJ whole genome shotgun (WGS) entry which is preliminary data.</text>
</comment>
<name>A0A2P6V1S3_9CHLO</name>
<proteinExistence type="inferred from homology"/>
<dbReference type="Pfam" id="PF00076">
    <property type="entry name" value="RRM_1"/>
    <property type="match status" value="1"/>
</dbReference>
<evidence type="ECO:0000259" key="4">
    <source>
        <dbReference type="PROSITE" id="PS50102"/>
    </source>
</evidence>
<dbReference type="AlphaFoldDB" id="A0A2P6V1S3"/>
<reference evidence="5 6" key="1">
    <citation type="journal article" date="2018" name="Plant J.">
        <title>Genome sequences of Chlorella sorokiniana UTEX 1602 and Micractinium conductrix SAG 241.80: implications to maltose excretion by a green alga.</title>
        <authorList>
            <person name="Arriola M.B."/>
            <person name="Velmurugan N."/>
            <person name="Zhang Y."/>
            <person name="Plunkett M.H."/>
            <person name="Hondzo H."/>
            <person name="Barney B.M."/>
        </authorList>
    </citation>
    <scope>NUCLEOTIDE SEQUENCE [LARGE SCALE GENOMIC DNA]</scope>
    <source>
        <strain evidence="5 6">SAG 241.80</strain>
    </source>
</reference>
<dbReference type="SUPFAM" id="SSF54928">
    <property type="entry name" value="RNA-binding domain, RBD"/>
    <property type="match status" value="1"/>
</dbReference>
<comment type="similarity">
    <text evidence="1">Belongs to the RRM CPSF6/7 family.</text>
</comment>
<evidence type="ECO:0000256" key="1">
    <source>
        <dbReference type="ARBA" id="ARBA00006265"/>
    </source>
</evidence>
<dbReference type="GO" id="GO:0003723">
    <property type="term" value="F:RNA binding"/>
    <property type="evidence" value="ECO:0007669"/>
    <property type="project" value="UniProtKB-UniRule"/>
</dbReference>
<dbReference type="Proteomes" id="UP000239649">
    <property type="component" value="Unassembled WGS sequence"/>
</dbReference>
<keyword evidence="2" id="KW-0694">RNA-binding</keyword>
<accession>A0A2P6V1S3</accession>
<dbReference type="InterPro" id="IPR000504">
    <property type="entry name" value="RRM_dom"/>
</dbReference>
<sequence length="241" mass="24744">MATLGEAHDYGLQANGMDAHMSDAGGHGSDAIGSAVFISNLQWWTTDAEVEALTAPYGRILALRFIDDKSCGKSRGMAIVEYAEPGAADACIAGLNGRDINGRPCRVTQQQSRGARTGGGGGDRGGQFAARGERRDGRGADRGRGGRRDDMPPAGGDLMAQAGGMAGMPQGMMMMPGGMMAGGMLPGMMAGMGMPGMDMMQGMQGMMMMGPNGAMMAPFGMPGMPGFKPPPPPGAPPPKKE</sequence>
<feature type="compositionally biased region" description="Gly residues" evidence="3">
    <location>
        <begin position="116"/>
        <end position="125"/>
    </location>
</feature>
<evidence type="ECO:0000256" key="2">
    <source>
        <dbReference type="PROSITE-ProRule" id="PRU00176"/>
    </source>
</evidence>
<dbReference type="PANTHER" id="PTHR23204">
    <property type="entry name" value="CLEAVAGE AND POLYADENYLATION SPECIFIC FACTOR"/>
    <property type="match status" value="1"/>
</dbReference>
<evidence type="ECO:0000313" key="5">
    <source>
        <dbReference type="EMBL" id="PSC67994.1"/>
    </source>
</evidence>
<dbReference type="InterPro" id="IPR034772">
    <property type="entry name" value="CPSF6/7"/>
</dbReference>